<organism evidence="2 3">
    <name type="scientific">Puccinia coronata f. sp. avenae</name>
    <dbReference type="NCBI Taxonomy" id="200324"/>
    <lineage>
        <taxon>Eukaryota</taxon>
        <taxon>Fungi</taxon>
        <taxon>Dikarya</taxon>
        <taxon>Basidiomycota</taxon>
        <taxon>Pucciniomycotina</taxon>
        <taxon>Pucciniomycetes</taxon>
        <taxon>Pucciniales</taxon>
        <taxon>Pucciniaceae</taxon>
        <taxon>Puccinia</taxon>
    </lineage>
</organism>
<dbReference type="AlphaFoldDB" id="A0A2N5UW61"/>
<reference evidence="2 3" key="1">
    <citation type="submission" date="2017-11" db="EMBL/GenBank/DDBJ databases">
        <title>De novo assembly and phasing of dikaryotic genomes from two isolates of Puccinia coronata f. sp. avenae, the causal agent of oat crown rust.</title>
        <authorList>
            <person name="Miller M.E."/>
            <person name="Zhang Y."/>
            <person name="Omidvar V."/>
            <person name="Sperschneider J."/>
            <person name="Schwessinger B."/>
            <person name="Raley C."/>
            <person name="Palmer J.M."/>
            <person name="Garnica D."/>
            <person name="Upadhyaya N."/>
            <person name="Rathjen J."/>
            <person name="Taylor J.M."/>
            <person name="Park R.F."/>
            <person name="Dodds P.N."/>
            <person name="Hirsch C.D."/>
            <person name="Kianian S.F."/>
            <person name="Figueroa M."/>
        </authorList>
    </citation>
    <scope>NUCLEOTIDE SEQUENCE [LARGE SCALE GENOMIC DNA]</scope>
    <source>
        <strain evidence="2">12SD80</strain>
    </source>
</reference>
<evidence type="ECO:0000256" key="1">
    <source>
        <dbReference type="SAM" id="MobiDB-lite"/>
    </source>
</evidence>
<dbReference type="EMBL" id="PGCI01000084">
    <property type="protein sequence ID" value="PLW41917.1"/>
    <property type="molecule type" value="Genomic_DNA"/>
</dbReference>
<proteinExistence type="predicted"/>
<name>A0A2N5UW61_9BASI</name>
<sequence length="225" mass="25055">MSSDMGSNNLFNPMSDKLIKPGCPTRDRTQSKTIEPGLFDMALDRIVQSLVGQACPTQHRTIVSDAVLDKPTGWVYFSGAAHAKALFDLIKCSSNTKQLPDKSLTKVPLPWRSPQFTLLAQQLDQIHIHKKKNTKGPKHVHNFSIKAKRVVSTSAHPPPPLHDVPSNLPKNCYATEYINNLSDATKLMLNPQADIDFDSLLQITTPHSEYKLILDSSCQVLFIRS</sequence>
<dbReference type="Proteomes" id="UP000235392">
    <property type="component" value="Unassembled WGS sequence"/>
</dbReference>
<evidence type="ECO:0000313" key="3">
    <source>
        <dbReference type="Proteomes" id="UP000235392"/>
    </source>
</evidence>
<feature type="compositionally biased region" description="Polar residues" evidence="1">
    <location>
        <begin position="1"/>
        <end position="12"/>
    </location>
</feature>
<comment type="caution">
    <text evidence="2">The sequence shown here is derived from an EMBL/GenBank/DDBJ whole genome shotgun (WGS) entry which is preliminary data.</text>
</comment>
<protein>
    <submittedName>
        <fullName evidence="2">Uncharacterized protein</fullName>
    </submittedName>
</protein>
<accession>A0A2N5UW61</accession>
<evidence type="ECO:0000313" key="2">
    <source>
        <dbReference type="EMBL" id="PLW41917.1"/>
    </source>
</evidence>
<feature type="region of interest" description="Disordered" evidence="1">
    <location>
        <begin position="1"/>
        <end position="27"/>
    </location>
</feature>
<gene>
    <name evidence="2" type="ORF">PCASD_12818</name>
</gene>